<evidence type="ECO:0000256" key="1">
    <source>
        <dbReference type="SAM" id="Phobius"/>
    </source>
</evidence>
<keyword evidence="1" id="KW-1133">Transmembrane helix</keyword>
<evidence type="ECO:0000313" key="3">
    <source>
        <dbReference type="Proteomes" id="UP000075920"/>
    </source>
</evidence>
<dbReference type="STRING" id="112268.A0A182W138"/>
<reference evidence="3" key="1">
    <citation type="submission" date="2013-03" db="EMBL/GenBank/DDBJ databases">
        <title>The Genome Sequence of Anopheles minimus MINIMUS1.</title>
        <authorList>
            <consortium name="The Broad Institute Genomics Platform"/>
            <person name="Neafsey D.E."/>
            <person name="Walton C."/>
            <person name="Walker B."/>
            <person name="Young S.K."/>
            <person name="Zeng Q."/>
            <person name="Gargeya S."/>
            <person name="Fitzgerald M."/>
            <person name="Haas B."/>
            <person name="Abouelleil A."/>
            <person name="Allen A.W."/>
            <person name="Alvarado L."/>
            <person name="Arachchi H.M."/>
            <person name="Berlin A.M."/>
            <person name="Chapman S.B."/>
            <person name="Gainer-Dewar J."/>
            <person name="Goldberg J."/>
            <person name="Griggs A."/>
            <person name="Gujja S."/>
            <person name="Hansen M."/>
            <person name="Howarth C."/>
            <person name="Imamovic A."/>
            <person name="Ireland A."/>
            <person name="Larimer J."/>
            <person name="McCowan C."/>
            <person name="Murphy C."/>
            <person name="Pearson M."/>
            <person name="Poon T.W."/>
            <person name="Priest M."/>
            <person name="Roberts A."/>
            <person name="Saif S."/>
            <person name="Shea T."/>
            <person name="Sisk P."/>
            <person name="Sykes S."/>
            <person name="Wortman J."/>
            <person name="Nusbaum C."/>
            <person name="Birren B."/>
        </authorList>
    </citation>
    <scope>NUCLEOTIDE SEQUENCE [LARGE SCALE GENOMIC DNA]</scope>
    <source>
        <strain evidence="3">MINIMUS1</strain>
    </source>
</reference>
<keyword evidence="1" id="KW-0472">Membrane</keyword>
<organism evidence="2 3">
    <name type="scientific">Anopheles minimus</name>
    <dbReference type="NCBI Taxonomy" id="112268"/>
    <lineage>
        <taxon>Eukaryota</taxon>
        <taxon>Metazoa</taxon>
        <taxon>Ecdysozoa</taxon>
        <taxon>Arthropoda</taxon>
        <taxon>Hexapoda</taxon>
        <taxon>Insecta</taxon>
        <taxon>Pterygota</taxon>
        <taxon>Neoptera</taxon>
        <taxon>Endopterygota</taxon>
        <taxon>Diptera</taxon>
        <taxon>Nematocera</taxon>
        <taxon>Culicoidea</taxon>
        <taxon>Culicidae</taxon>
        <taxon>Anophelinae</taxon>
        <taxon>Anopheles</taxon>
    </lineage>
</organism>
<proteinExistence type="predicted"/>
<sequence length="92" mass="9687">MAASSQASRGLSALFKRGWNEIPEVVGSSVIALVGIGLSVVGLTNYYRKDADNRRYKLTVVRGAASYGGANTDLLLRPVNVKKCGGACSARI</sequence>
<accession>A0A182W138</accession>
<name>A0A182W138_9DIPT</name>
<feature type="transmembrane region" description="Helical" evidence="1">
    <location>
        <begin position="25"/>
        <end position="47"/>
    </location>
</feature>
<dbReference type="Proteomes" id="UP000075920">
    <property type="component" value="Unassembled WGS sequence"/>
</dbReference>
<dbReference type="AlphaFoldDB" id="A0A182W138"/>
<evidence type="ECO:0000313" key="2">
    <source>
        <dbReference type="EnsemblMetazoa" id="AMIN004047-PA"/>
    </source>
</evidence>
<keyword evidence="3" id="KW-1185">Reference proteome</keyword>
<reference evidence="2" key="2">
    <citation type="submission" date="2020-05" db="UniProtKB">
        <authorList>
            <consortium name="EnsemblMetazoa"/>
        </authorList>
    </citation>
    <scope>IDENTIFICATION</scope>
    <source>
        <strain evidence="2">MINIMUS1</strain>
    </source>
</reference>
<protein>
    <submittedName>
        <fullName evidence="2">Uncharacterized protein</fullName>
    </submittedName>
</protein>
<dbReference type="EnsemblMetazoa" id="AMIN004047-RA">
    <property type="protein sequence ID" value="AMIN004047-PA"/>
    <property type="gene ID" value="AMIN004047"/>
</dbReference>
<dbReference type="VEuPathDB" id="VectorBase:AMIN004047"/>
<keyword evidence="1" id="KW-0812">Transmembrane</keyword>